<dbReference type="EMBL" id="JAACJN010000275">
    <property type="protein sequence ID" value="KAF5352879.1"/>
    <property type="molecule type" value="Genomic_DNA"/>
</dbReference>
<evidence type="ECO:0000256" key="6">
    <source>
        <dbReference type="ARBA" id="ARBA00023027"/>
    </source>
</evidence>
<dbReference type="Proteomes" id="UP000518752">
    <property type="component" value="Unassembled WGS sequence"/>
</dbReference>
<evidence type="ECO:0000256" key="3">
    <source>
        <dbReference type="ARBA" id="ARBA00007769"/>
    </source>
</evidence>
<evidence type="ECO:0000256" key="5">
    <source>
        <dbReference type="ARBA" id="ARBA00023002"/>
    </source>
</evidence>
<dbReference type="AlphaFoldDB" id="A0A8H5D3B0"/>
<proteinExistence type="inferred from homology"/>
<accession>A0A8H5D3B0</accession>
<dbReference type="PANTHER" id="PTHR43275">
    <property type="entry name" value="D-MALATE DEHYDROGENASE [DECARBOXYLATING]"/>
    <property type="match status" value="1"/>
</dbReference>
<evidence type="ECO:0000259" key="8">
    <source>
        <dbReference type="SMART" id="SM01329"/>
    </source>
</evidence>
<name>A0A8H5D3B0_9AGAR</name>
<evidence type="ECO:0000256" key="1">
    <source>
        <dbReference type="ARBA" id="ARBA00001936"/>
    </source>
</evidence>
<evidence type="ECO:0000313" key="10">
    <source>
        <dbReference type="Proteomes" id="UP000518752"/>
    </source>
</evidence>
<dbReference type="SUPFAM" id="SSF53659">
    <property type="entry name" value="Isocitrate/Isopropylmalate dehydrogenase-like"/>
    <property type="match status" value="1"/>
</dbReference>
<evidence type="ECO:0000256" key="7">
    <source>
        <dbReference type="ARBA" id="ARBA00023211"/>
    </source>
</evidence>
<evidence type="ECO:0000256" key="4">
    <source>
        <dbReference type="ARBA" id="ARBA00022723"/>
    </source>
</evidence>
<keyword evidence="7" id="KW-0464">Manganese</keyword>
<dbReference type="OrthoDB" id="10261637at2759"/>
<feature type="domain" description="Isopropylmalate dehydrogenase-like" evidence="8">
    <location>
        <begin position="40"/>
        <end position="263"/>
    </location>
</feature>
<sequence>MIIPHLTPTAKDSTIMSNGHSGVRPKTQPIVPPELKASYKIASIPGDGIGPEVISAGVAVLKALTKKLNTFELDFTELDWSTERYLRTGRYTPEDYLDVLKGFDAIFFGSVGAPNVPDHISLWGLRLAICQPLQQYANVRPTRILPGTKSPLASCHSKPEDLDWVIVRENSEGEYAGQGGRSHIGCDNEVATELSIFTRTGVRRIAEFAFNIAQGRPRKMLTYVTKSNAQRNGMVMWDEVVKEVAENFPDVLVDHMLGKLHLQ</sequence>
<keyword evidence="10" id="KW-1185">Reference proteome</keyword>
<protein>
    <recommendedName>
        <fullName evidence="8">Isopropylmalate dehydrogenase-like domain-containing protein</fullName>
    </recommendedName>
</protein>
<dbReference type="GO" id="GO:0016491">
    <property type="term" value="F:oxidoreductase activity"/>
    <property type="evidence" value="ECO:0007669"/>
    <property type="project" value="UniProtKB-KW"/>
</dbReference>
<comment type="cofactor">
    <cofactor evidence="2">
        <name>Mg(2+)</name>
        <dbReference type="ChEBI" id="CHEBI:18420"/>
    </cofactor>
</comment>
<dbReference type="Gene3D" id="3.40.718.10">
    <property type="entry name" value="Isopropylmalate Dehydrogenase"/>
    <property type="match status" value="1"/>
</dbReference>
<gene>
    <name evidence="9" type="ORF">D9757_012101</name>
</gene>
<comment type="similarity">
    <text evidence="3">Belongs to the isocitrate and isopropylmalate dehydrogenases family.</text>
</comment>
<reference evidence="9 10" key="1">
    <citation type="journal article" date="2020" name="ISME J.">
        <title>Uncovering the hidden diversity of litter-decomposition mechanisms in mushroom-forming fungi.</title>
        <authorList>
            <person name="Floudas D."/>
            <person name="Bentzer J."/>
            <person name="Ahren D."/>
            <person name="Johansson T."/>
            <person name="Persson P."/>
            <person name="Tunlid A."/>
        </authorList>
    </citation>
    <scope>NUCLEOTIDE SEQUENCE [LARGE SCALE GENOMIC DNA]</scope>
    <source>
        <strain evidence="9 10">CBS 406.79</strain>
    </source>
</reference>
<dbReference type="SMART" id="SM01329">
    <property type="entry name" value="Iso_dh"/>
    <property type="match status" value="1"/>
</dbReference>
<comment type="caution">
    <text evidence="9">The sequence shown here is derived from an EMBL/GenBank/DDBJ whole genome shotgun (WGS) entry which is preliminary data.</text>
</comment>
<evidence type="ECO:0000256" key="2">
    <source>
        <dbReference type="ARBA" id="ARBA00001946"/>
    </source>
</evidence>
<organism evidence="9 10">
    <name type="scientific">Collybiopsis confluens</name>
    <dbReference type="NCBI Taxonomy" id="2823264"/>
    <lineage>
        <taxon>Eukaryota</taxon>
        <taxon>Fungi</taxon>
        <taxon>Dikarya</taxon>
        <taxon>Basidiomycota</taxon>
        <taxon>Agaricomycotina</taxon>
        <taxon>Agaricomycetes</taxon>
        <taxon>Agaricomycetidae</taxon>
        <taxon>Agaricales</taxon>
        <taxon>Marasmiineae</taxon>
        <taxon>Omphalotaceae</taxon>
        <taxon>Collybiopsis</taxon>
    </lineage>
</organism>
<dbReference type="InterPro" id="IPR050501">
    <property type="entry name" value="ICDH/IPMDH"/>
</dbReference>
<dbReference type="GO" id="GO:0046872">
    <property type="term" value="F:metal ion binding"/>
    <property type="evidence" value="ECO:0007669"/>
    <property type="project" value="UniProtKB-KW"/>
</dbReference>
<dbReference type="InterPro" id="IPR024084">
    <property type="entry name" value="IsoPropMal-DH-like_dom"/>
</dbReference>
<comment type="cofactor">
    <cofactor evidence="1">
        <name>Mn(2+)</name>
        <dbReference type="ChEBI" id="CHEBI:29035"/>
    </cofactor>
</comment>
<dbReference type="Pfam" id="PF00180">
    <property type="entry name" value="Iso_dh"/>
    <property type="match status" value="1"/>
</dbReference>
<evidence type="ECO:0000313" key="9">
    <source>
        <dbReference type="EMBL" id="KAF5352879.1"/>
    </source>
</evidence>
<dbReference type="PANTHER" id="PTHR43275:SF1">
    <property type="entry name" value="D-MALATE DEHYDROGENASE [DECARBOXYLATING]"/>
    <property type="match status" value="1"/>
</dbReference>
<keyword evidence="5" id="KW-0560">Oxidoreductase</keyword>
<keyword evidence="4" id="KW-0479">Metal-binding</keyword>
<keyword evidence="6" id="KW-0520">NAD</keyword>